<feature type="region of interest" description="Disordered" evidence="1">
    <location>
        <begin position="210"/>
        <end position="233"/>
    </location>
</feature>
<dbReference type="EMBL" id="QJNS01000172">
    <property type="protein sequence ID" value="RYO84084.1"/>
    <property type="molecule type" value="Genomic_DNA"/>
</dbReference>
<protein>
    <recommendedName>
        <fullName evidence="4">Magnesium-dependent phosphatase-1</fullName>
    </recommendedName>
</protein>
<evidence type="ECO:0000256" key="1">
    <source>
        <dbReference type="SAM" id="MobiDB-lite"/>
    </source>
</evidence>
<dbReference type="InterPro" id="IPR010036">
    <property type="entry name" value="MDP_1_eu_arc"/>
</dbReference>
<dbReference type="NCBIfam" id="TIGR01685">
    <property type="entry name" value="MDP-1"/>
    <property type="match status" value="1"/>
</dbReference>
<gene>
    <name evidence="2" type="ORF">DL762_005830</name>
</gene>
<evidence type="ECO:0000313" key="3">
    <source>
        <dbReference type="Proteomes" id="UP000294003"/>
    </source>
</evidence>
<dbReference type="InterPro" id="IPR023214">
    <property type="entry name" value="HAD_sf"/>
</dbReference>
<proteinExistence type="predicted"/>
<dbReference type="PANTHER" id="PTHR17901:SF14">
    <property type="entry name" value="MAGNESIUM-DEPENDENT PHOSPHATASE 1"/>
    <property type="match status" value="1"/>
</dbReference>
<dbReference type="InterPro" id="IPR036412">
    <property type="entry name" value="HAD-like_sf"/>
</dbReference>
<dbReference type="InterPro" id="IPR010033">
    <property type="entry name" value="HAD_SF_ppase_IIIC"/>
</dbReference>
<dbReference type="SFLD" id="SFLDG01129">
    <property type="entry name" value="C1.5:_HAD__Beta-PGM__Phosphata"/>
    <property type="match status" value="1"/>
</dbReference>
<dbReference type="Gene3D" id="3.40.50.1000">
    <property type="entry name" value="HAD superfamily/HAD-like"/>
    <property type="match status" value="1"/>
</dbReference>
<dbReference type="SFLD" id="SFLDG01131">
    <property type="entry name" value="C1.5.2:_MDP_Like"/>
    <property type="match status" value="1"/>
</dbReference>
<dbReference type="Proteomes" id="UP000294003">
    <property type="component" value="Unassembled WGS sequence"/>
</dbReference>
<evidence type="ECO:0000313" key="2">
    <source>
        <dbReference type="EMBL" id="RYO84084.1"/>
    </source>
</evidence>
<evidence type="ECO:0008006" key="4">
    <source>
        <dbReference type="Google" id="ProtNLM"/>
    </source>
</evidence>
<dbReference type="NCBIfam" id="TIGR01681">
    <property type="entry name" value="HAD-SF-IIIC"/>
    <property type="match status" value="1"/>
</dbReference>
<organism evidence="2 3">
    <name type="scientific">Monosporascus cannonballus</name>
    <dbReference type="NCBI Taxonomy" id="155416"/>
    <lineage>
        <taxon>Eukaryota</taxon>
        <taxon>Fungi</taxon>
        <taxon>Dikarya</taxon>
        <taxon>Ascomycota</taxon>
        <taxon>Pezizomycotina</taxon>
        <taxon>Sordariomycetes</taxon>
        <taxon>Xylariomycetidae</taxon>
        <taxon>Xylariales</taxon>
        <taxon>Xylariales incertae sedis</taxon>
        <taxon>Monosporascus</taxon>
    </lineage>
</organism>
<dbReference type="Pfam" id="PF12689">
    <property type="entry name" value="Acid_PPase"/>
    <property type="match status" value="1"/>
</dbReference>
<feature type="compositionally biased region" description="Gly residues" evidence="1">
    <location>
        <begin position="212"/>
        <end position="222"/>
    </location>
</feature>
<accession>A0ABY0H3R6</accession>
<name>A0ABY0H3R6_9PEZI</name>
<sequence>MRTDLAAELRAASPSKIPLPLHPLIGESVRGKRLPSRMPHPVHAHHSHILVGVEPRLRSSVLALAATAVLVACLLATPQPTTEMPKKLTKQGTTSSASSATAALTTSTLPGILSDGLPLPRLVVFDLDYTLWPFWVDTHVSGPLRANADHSACADRTGETFAFYGDVPSVLHGLRRAGARLGVASRTHAPDLGREMLKLLHVPAQSSVITTGSGGGADGSAGGDTSKKDGNVNKPRRALEFFDAGLEIYPSSKTRHFEALHRRTGVPFTEMLFFDDESRNRDTETLGVTMWLVRDGVTWDEVERGIREWRRRNGLPEEPPKA</sequence>
<dbReference type="SUPFAM" id="SSF56784">
    <property type="entry name" value="HAD-like"/>
    <property type="match status" value="1"/>
</dbReference>
<dbReference type="SFLD" id="SFLDS00003">
    <property type="entry name" value="Haloacid_Dehalogenase"/>
    <property type="match status" value="1"/>
</dbReference>
<dbReference type="PANTHER" id="PTHR17901">
    <property type="entry name" value="MAGNESIUM-DEPENDENT PHOSPHATASE 1 MDP1"/>
    <property type="match status" value="1"/>
</dbReference>
<comment type="caution">
    <text evidence="2">The sequence shown here is derived from an EMBL/GenBank/DDBJ whole genome shotgun (WGS) entry which is preliminary data.</text>
</comment>
<keyword evidence="3" id="KW-1185">Reference proteome</keyword>
<reference evidence="2 3" key="1">
    <citation type="submission" date="2018-06" db="EMBL/GenBank/DDBJ databases">
        <title>Complete Genomes of Monosporascus.</title>
        <authorList>
            <person name="Robinson A.J."/>
            <person name="Natvig D.O."/>
        </authorList>
    </citation>
    <scope>NUCLEOTIDE SEQUENCE [LARGE SCALE GENOMIC DNA]</scope>
    <source>
        <strain evidence="2 3">CBS 609.92</strain>
    </source>
</reference>